<dbReference type="AlphaFoldDB" id="M5SB30"/>
<evidence type="ECO:0000256" key="5">
    <source>
        <dbReference type="HAMAP-Rule" id="MF_00200"/>
    </source>
</evidence>
<dbReference type="NCBIfam" id="NF003246">
    <property type="entry name" value="PRK04204.1-2"/>
    <property type="match status" value="1"/>
</dbReference>
<dbReference type="PANTHER" id="PTHR11096:SF0">
    <property type="entry name" value="RNA 3'-TERMINAL PHOSPHATE CYCLASE"/>
    <property type="match status" value="1"/>
</dbReference>
<dbReference type="SUPFAM" id="SSF52913">
    <property type="entry name" value="RNA 3'-terminal phosphate cyclase, RPTC, insert domain"/>
    <property type="match status" value="1"/>
</dbReference>
<dbReference type="InterPro" id="IPR017770">
    <property type="entry name" value="RNA3'_term_phos_cyc_type_1"/>
</dbReference>
<dbReference type="Pfam" id="PF01137">
    <property type="entry name" value="RTC"/>
    <property type="match status" value="1"/>
</dbReference>
<feature type="domain" description="RNA 3'-terminal phosphate cyclase" evidence="7">
    <location>
        <begin position="9"/>
        <end position="328"/>
    </location>
</feature>
<keyword evidence="5" id="KW-0067">ATP-binding</keyword>
<comment type="caution">
    <text evidence="9">The sequence shown here is derived from an EMBL/GenBank/DDBJ whole genome shotgun (WGS) entry which is preliminary data.</text>
</comment>
<gene>
    <name evidence="5" type="primary">rtcA</name>
    <name evidence="9" type="ORF">RESH_00726</name>
</gene>
<evidence type="ECO:0000256" key="6">
    <source>
        <dbReference type="NCBIfam" id="TIGR03399"/>
    </source>
</evidence>
<sequence>MIEINGSEGEGGGQIVRSSLALAAVTGQPVRITNIRGGRKKPGLLRQHLAGVRAIQQVCSGEVSGDQLGSCELTLVPGELSGGDYRFEVGSAGSAILVAQTILPVLLHADVPSTITIGGGTHASWAPPFDFFLCCYLPLLARMNANVDAAIESHGFYPAGGGRMVMKVEPSTGMSGLELMERVGRLKPSVAALVSRIPESVGQRECDVIARKTGWDKKAFQVVDVQQAGGPGNVVMIELAFDNVSELIIGFGKVGIKAEQVARAALREARAHLASEVPVGVYLADQLLLPMGLAARNGHRSEFCTGPLSLHSQTHIDVLQRFLNVDIRCISNENGAVHVSVQNSEG</sequence>
<dbReference type="PANTHER" id="PTHR11096">
    <property type="entry name" value="RNA 3' TERMINAL PHOSPHATE CYCLASE"/>
    <property type="match status" value="1"/>
</dbReference>
<dbReference type="GO" id="GO:0005524">
    <property type="term" value="F:ATP binding"/>
    <property type="evidence" value="ECO:0007669"/>
    <property type="project" value="UniProtKB-KW"/>
</dbReference>
<organism evidence="9 10">
    <name type="scientific">Rhodopirellula europaea SH398</name>
    <dbReference type="NCBI Taxonomy" id="1263868"/>
    <lineage>
        <taxon>Bacteria</taxon>
        <taxon>Pseudomonadati</taxon>
        <taxon>Planctomycetota</taxon>
        <taxon>Planctomycetia</taxon>
        <taxon>Pirellulales</taxon>
        <taxon>Pirellulaceae</taxon>
        <taxon>Rhodopirellula</taxon>
    </lineage>
</organism>
<keyword evidence="5" id="KW-0963">Cytoplasm</keyword>
<accession>M5SB30</accession>
<proteinExistence type="inferred from homology"/>
<dbReference type="SUPFAM" id="SSF55205">
    <property type="entry name" value="EPT/RTPC-like"/>
    <property type="match status" value="1"/>
</dbReference>
<keyword evidence="3 5" id="KW-0547">Nucleotide-binding</keyword>
<keyword evidence="2 5" id="KW-0436">Ligase</keyword>
<evidence type="ECO:0000259" key="8">
    <source>
        <dbReference type="Pfam" id="PF05189"/>
    </source>
</evidence>
<dbReference type="InterPro" id="IPR013792">
    <property type="entry name" value="RNA3'P_cycl/enolpyr_Trfase_a/b"/>
</dbReference>
<feature type="domain" description="RNA 3'-terminal phosphate cyclase insert" evidence="8">
    <location>
        <begin position="190"/>
        <end position="273"/>
    </location>
</feature>
<dbReference type="Pfam" id="PF05189">
    <property type="entry name" value="RTC_insert"/>
    <property type="match status" value="1"/>
</dbReference>
<dbReference type="Gene3D" id="3.30.360.20">
    <property type="entry name" value="RNA 3'-terminal phosphate cyclase, insert domain"/>
    <property type="match status" value="1"/>
</dbReference>
<feature type="binding site" evidence="5">
    <location>
        <position position="100"/>
    </location>
    <ligand>
        <name>ATP</name>
        <dbReference type="ChEBI" id="CHEBI:30616"/>
    </ligand>
</feature>
<dbReference type="Gene3D" id="3.65.10.20">
    <property type="entry name" value="RNA 3'-terminal phosphate cyclase domain"/>
    <property type="match status" value="1"/>
</dbReference>
<dbReference type="InterPro" id="IPR000228">
    <property type="entry name" value="RNA3'_term_phos_cyc"/>
</dbReference>
<evidence type="ECO:0000313" key="9">
    <source>
        <dbReference type="EMBL" id="EMI28695.1"/>
    </source>
</evidence>
<name>M5SB30_9BACT</name>
<evidence type="ECO:0000256" key="3">
    <source>
        <dbReference type="ARBA" id="ARBA00022741"/>
    </source>
</evidence>
<reference evidence="9 10" key="1">
    <citation type="journal article" date="2013" name="Mar. Genomics">
        <title>Expression of sulfatases in Rhodopirellula baltica and the diversity of sulfatases in the genus Rhodopirellula.</title>
        <authorList>
            <person name="Wegner C.E."/>
            <person name="Richter-Heitmann T."/>
            <person name="Klindworth A."/>
            <person name="Klockow C."/>
            <person name="Richter M."/>
            <person name="Achstetter T."/>
            <person name="Glockner F.O."/>
            <person name="Harder J."/>
        </authorList>
    </citation>
    <scope>NUCLEOTIDE SEQUENCE [LARGE SCALE GENOMIC DNA]</scope>
    <source>
        <strain evidence="9 10">SH398</strain>
    </source>
</reference>
<dbReference type="InterPro" id="IPR013791">
    <property type="entry name" value="RNA3'-term_phos_cycl_insert"/>
</dbReference>
<dbReference type="RefSeq" id="WP_008663817.1">
    <property type="nucleotide sequence ID" value="NZ_ANOF01000023.1"/>
</dbReference>
<dbReference type="GO" id="GO:0005737">
    <property type="term" value="C:cytoplasm"/>
    <property type="evidence" value="ECO:0007669"/>
    <property type="project" value="UniProtKB-SubCell"/>
</dbReference>
<comment type="catalytic activity">
    <reaction evidence="4 5">
        <text>a 3'-end 3'-phospho-ribonucleotide-RNA + ATP = a 3'-end 2',3'-cyclophospho-ribonucleotide-RNA + AMP + diphosphate</text>
        <dbReference type="Rhea" id="RHEA:23976"/>
        <dbReference type="Rhea" id="RHEA-COMP:10463"/>
        <dbReference type="Rhea" id="RHEA-COMP:10464"/>
        <dbReference type="ChEBI" id="CHEBI:30616"/>
        <dbReference type="ChEBI" id="CHEBI:33019"/>
        <dbReference type="ChEBI" id="CHEBI:83062"/>
        <dbReference type="ChEBI" id="CHEBI:83064"/>
        <dbReference type="ChEBI" id="CHEBI:456215"/>
        <dbReference type="EC" id="6.5.1.4"/>
    </reaction>
</comment>
<evidence type="ECO:0000256" key="4">
    <source>
        <dbReference type="ARBA" id="ARBA00024481"/>
    </source>
</evidence>
<protein>
    <recommendedName>
        <fullName evidence="5 6">RNA 3'-terminal phosphate cyclase</fullName>
        <shortName evidence="5">RNA cyclase</shortName>
        <shortName evidence="5">RNA-3'-phosphate cyclase</shortName>
        <ecNumber evidence="5 6">6.5.1.4</ecNumber>
    </recommendedName>
</protein>
<dbReference type="EMBL" id="ANOF01000023">
    <property type="protein sequence ID" value="EMI28695.1"/>
    <property type="molecule type" value="Genomic_DNA"/>
</dbReference>
<dbReference type="PATRIC" id="fig|1263868.3.peg.792"/>
<dbReference type="NCBIfam" id="TIGR03399">
    <property type="entry name" value="RNA_3prim_cycl"/>
    <property type="match status" value="1"/>
</dbReference>
<evidence type="ECO:0000256" key="2">
    <source>
        <dbReference type="ARBA" id="ARBA00022598"/>
    </source>
</evidence>
<dbReference type="InterPro" id="IPR037136">
    <property type="entry name" value="RNA3'_phos_cyclase_dom_sf"/>
</dbReference>
<feature type="binding site" evidence="5">
    <location>
        <begin position="282"/>
        <end position="286"/>
    </location>
    <ligand>
        <name>ATP</name>
        <dbReference type="ChEBI" id="CHEBI:30616"/>
    </ligand>
</feature>
<dbReference type="GO" id="GO:0006396">
    <property type="term" value="P:RNA processing"/>
    <property type="evidence" value="ECO:0007669"/>
    <property type="project" value="UniProtKB-UniRule"/>
</dbReference>
<feature type="active site" description="Tele-AMP-histidine intermediate" evidence="5">
    <location>
        <position position="311"/>
    </location>
</feature>
<dbReference type="Proteomes" id="UP000011996">
    <property type="component" value="Unassembled WGS sequence"/>
</dbReference>
<dbReference type="InterPro" id="IPR036553">
    <property type="entry name" value="RPTC_insert"/>
</dbReference>
<comment type="function">
    <text evidence="5">Catalyzes the conversion of 3'-phosphate to a 2',3'-cyclic phosphodiester at the end of RNA. The mechanism of action of the enzyme occurs in 3 steps: (A) adenylation of the enzyme by ATP; (B) transfer of adenylate to an RNA-N3'P to produce RNA-N3'PP5'A; (C) and attack of the adjacent 2'-hydroxyl on the 3'-phosphorus in the diester linkage to produce the cyclic end product. The biological role of this enzyme is unknown but it is likely to function in some aspects of cellular RNA processing.</text>
</comment>
<dbReference type="EC" id="6.5.1.4" evidence="5 6"/>
<comment type="similarity">
    <text evidence="1 5">Belongs to the RNA 3'-terminal cyclase family. Type 1 subfamily.</text>
</comment>
<dbReference type="STRING" id="1263868.RESH_00726"/>
<dbReference type="InterPro" id="IPR023797">
    <property type="entry name" value="RNA3'_phos_cyclase_dom"/>
</dbReference>
<dbReference type="HAMAP" id="MF_00200">
    <property type="entry name" value="RTC"/>
    <property type="match status" value="1"/>
</dbReference>
<evidence type="ECO:0000256" key="1">
    <source>
        <dbReference type="ARBA" id="ARBA00009206"/>
    </source>
</evidence>
<evidence type="ECO:0000259" key="7">
    <source>
        <dbReference type="Pfam" id="PF01137"/>
    </source>
</evidence>
<comment type="subcellular location">
    <subcellularLocation>
        <location evidence="5">Cytoplasm</location>
    </subcellularLocation>
</comment>
<dbReference type="PIRSF" id="PIRSF005378">
    <property type="entry name" value="RNA3'_term_phos_cycl_euk"/>
    <property type="match status" value="1"/>
</dbReference>
<evidence type="ECO:0000313" key="10">
    <source>
        <dbReference type="Proteomes" id="UP000011996"/>
    </source>
</evidence>
<dbReference type="GO" id="GO:0003963">
    <property type="term" value="F:RNA-3'-phosphate cyclase activity"/>
    <property type="evidence" value="ECO:0007669"/>
    <property type="project" value="UniProtKB-UniRule"/>
</dbReference>
<dbReference type="OrthoDB" id="9789235at2"/>